<name>A0ABQ3ZMQ2_9ACTN</name>
<gene>
    <name evidence="2" type="ORF">Ahu01nite_029640</name>
</gene>
<evidence type="ECO:0000313" key="2">
    <source>
        <dbReference type="EMBL" id="GIE19862.1"/>
    </source>
</evidence>
<comment type="caution">
    <text evidence="2">The sequence shown here is derived from an EMBL/GenBank/DDBJ whole genome shotgun (WGS) entry which is preliminary data.</text>
</comment>
<reference evidence="2 3" key="1">
    <citation type="submission" date="2021-01" db="EMBL/GenBank/DDBJ databases">
        <title>Whole genome shotgun sequence of Actinoplanes humidus NBRC 14915.</title>
        <authorList>
            <person name="Komaki H."/>
            <person name="Tamura T."/>
        </authorList>
    </citation>
    <scope>NUCLEOTIDE SEQUENCE [LARGE SCALE GENOMIC DNA]</scope>
    <source>
        <strain evidence="2 3">NBRC 14915</strain>
    </source>
</reference>
<dbReference type="EMBL" id="BOMN01000033">
    <property type="protein sequence ID" value="GIE19862.1"/>
    <property type="molecule type" value="Genomic_DNA"/>
</dbReference>
<feature type="region of interest" description="Disordered" evidence="1">
    <location>
        <begin position="61"/>
        <end position="83"/>
    </location>
</feature>
<keyword evidence="3" id="KW-1185">Reference proteome</keyword>
<feature type="compositionally biased region" description="Basic and acidic residues" evidence="1">
    <location>
        <begin position="1"/>
        <end position="13"/>
    </location>
</feature>
<feature type="region of interest" description="Disordered" evidence="1">
    <location>
        <begin position="1"/>
        <end position="21"/>
    </location>
</feature>
<organism evidence="2 3">
    <name type="scientific">Winogradskya humida</name>
    <dbReference type="NCBI Taxonomy" id="113566"/>
    <lineage>
        <taxon>Bacteria</taxon>
        <taxon>Bacillati</taxon>
        <taxon>Actinomycetota</taxon>
        <taxon>Actinomycetes</taxon>
        <taxon>Micromonosporales</taxon>
        <taxon>Micromonosporaceae</taxon>
        <taxon>Winogradskya</taxon>
    </lineage>
</organism>
<protein>
    <submittedName>
        <fullName evidence="2">Uncharacterized protein</fullName>
    </submittedName>
</protein>
<sequence>MRGQAEPHPRREPAQSVVEPLKPECDKRTLGRGLDHWLHTKIYITGLYMYLPDVTHPSPTTHIDHPYARTPKSPAPHTRNATMHPWTRAATTVGCIPTWEQRHSTAPPPRPTWQPSAT</sequence>
<evidence type="ECO:0000313" key="3">
    <source>
        <dbReference type="Proteomes" id="UP000603200"/>
    </source>
</evidence>
<accession>A0ABQ3ZMQ2</accession>
<dbReference type="Proteomes" id="UP000603200">
    <property type="component" value="Unassembled WGS sequence"/>
</dbReference>
<evidence type="ECO:0000256" key="1">
    <source>
        <dbReference type="SAM" id="MobiDB-lite"/>
    </source>
</evidence>
<proteinExistence type="predicted"/>